<reference evidence="1 2" key="1">
    <citation type="journal article" date="2015" name="Nature">
        <title>rRNA introns, odd ribosomes, and small enigmatic genomes across a large radiation of phyla.</title>
        <authorList>
            <person name="Brown C.T."/>
            <person name="Hug L.A."/>
            <person name="Thomas B.C."/>
            <person name="Sharon I."/>
            <person name="Castelle C.J."/>
            <person name="Singh A."/>
            <person name="Wilkins M.J."/>
            <person name="Williams K.H."/>
            <person name="Banfield J.F."/>
        </authorList>
    </citation>
    <scope>NUCLEOTIDE SEQUENCE [LARGE SCALE GENOMIC DNA]</scope>
</reference>
<proteinExistence type="predicted"/>
<accession>A0A0G0HC96</accession>
<evidence type="ECO:0008006" key="3">
    <source>
        <dbReference type="Google" id="ProtNLM"/>
    </source>
</evidence>
<dbReference type="GO" id="GO:0004803">
    <property type="term" value="F:transposase activity"/>
    <property type="evidence" value="ECO:0007669"/>
    <property type="project" value="InterPro"/>
</dbReference>
<dbReference type="InterPro" id="IPR009057">
    <property type="entry name" value="Homeodomain-like_sf"/>
</dbReference>
<dbReference type="InterPro" id="IPR002514">
    <property type="entry name" value="Transposase_8"/>
</dbReference>
<dbReference type="SUPFAM" id="SSF46689">
    <property type="entry name" value="Homeodomain-like"/>
    <property type="match status" value="1"/>
</dbReference>
<evidence type="ECO:0000313" key="2">
    <source>
        <dbReference type="Proteomes" id="UP000034333"/>
    </source>
</evidence>
<dbReference type="Pfam" id="PF01527">
    <property type="entry name" value="HTH_Tnp_1"/>
    <property type="match status" value="1"/>
</dbReference>
<dbReference type="GO" id="GO:0006313">
    <property type="term" value="P:DNA transposition"/>
    <property type="evidence" value="ECO:0007669"/>
    <property type="project" value="InterPro"/>
</dbReference>
<gene>
    <name evidence="1" type="ORF">US58_C0012G0027</name>
</gene>
<protein>
    <recommendedName>
        <fullName evidence="3">Transposase</fullName>
    </recommendedName>
</protein>
<dbReference type="Gene3D" id="1.10.10.10">
    <property type="entry name" value="Winged helix-like DNA-binding domain superfamily/Winged helix DNA-binding domain"/>
    <property type="match status" value="1"/>
</dbReference>
<organism evidence="1 2">
    <name type="scientific">Candidatus Magasanikbacteria bacterium GW2011_GWA2_37_8</name>
    <dbReference type="NCBI Taxonomy" id="1619036"/>
    <lineage>
        <taxon>Bacteria</taxon>
        <taxon>Candidatus Magasanikiibacteriota</taxon>
    </lineage>
</organism>
<name>A0A0G0HC96_9BACT</name>
<dbReference type="Proteomes" id="UP000034333">
    <property type="component" value="Unassembled WGS sequence"/>
</dbReference>
<evidence type="ECO:0000313" key="1">
    <source>
        <dbReference type="EMBL" id="KKQ40818.1"/>
    </source>
</evidence>
<dbReference type="InterPro" id="IPR036388">
    <property type="entry name" value="WH-like_DNA-bd_sf"/>
</dbReference>
<dbReference type="GO" id="GO:0003677">
    <property type="term" value="F:DNA binding"/>
    <property type="evidence" value="ECO:0007669"/>
    <property type="project" value="InterPro"/>
</dbReference>
<dbReference type="STRING" id="1619036.US58_C0012G0027"/>
<dbReference type="EMBL" id="LBTN01000012">
    <property type="protein sequence ID" value="KKQ40818.1"/>
    <property type="molecule type" value="Genomic_DNA"/>
</dbReference>
<sequence>MYKRHDQSFKDEILAIIKNGTKVPDVCAQYNMSTKTVYAWLRAQADNTGTSSLELARLRRENQELKEIIGMFALEKKRTEKNTKSA</sequence>
<dbReference type="AlphaFoldDB" id="A0A0G0HC96"/>
<comment type="caution">
    <text evidence="1">The sequence shown here is derived from an EMBL/GenBank/DDBJ whole genome shotgun (WGS) entry which is preliminary data.</text>
</comment>